<accession>A0A3N9U4R0</accession>
<reference evidence="7 8" key="1">
    <citation type="journal article" date="2013" name="J. Microbiol.">
        <title>Lysinibacillus chungkukjangi sp. nov., isolated from Chungkukjang, Korean fermented soybean food.</title>
        <authorList>
            <person name="Kim S.J."/>
            <person name="Jang Y.H."/>
            <person name="Hamada M."/>
            <person name="Ahn J.H."/>
            <person name="Weon H.Y."/>
            <person name="Suzuki K."/>
            <person name="Whang K.S."/>
            <person name="Kwon S.W."/>
        </authorList>
    </citation>
    <scope>NUCLEOTIDE SEQUENCE [LARGE SCALE GENOMIC DNA]</scope>
    <source>
        <strain evidence="7 8">MCCC 1A12701</strain>
    </source>
</reference>
<proteinExistence type="inferred from homology"/>
<keyword evidence="5" id="KW-0811">Translocation</keyword>
<keyword evidence="4 5" id="KW-0472">Membrane</keyword>
<evidence type="ECO:0000313" key="8">
    <source>
        <dbReference type="Proteomes" id="UP000274033"/>
    </source>
</evidence>
<comment type="caution">
    <text evidence="5">Lacks conserved residue(s) required for the propagation of feature annotation.</text>
</comment>
<comment type="subunit">
    <text evidence="5">Forms a complex with TatA.</text>
</comment>
<dbReference type="PRINTS" id="PR01840">
    <property type="entry name" value="TATCFAMILY"/>
</dbReference>
<dbReference type="OrthoDB" id="9777044at2"/>
<dbReference type="Proteomes" id="UP000274033">
    <property type="component" value="Unassembled WGS sequence"/>
</dbReference>
<organism evidence="7 8">
    <name type="scientific">Lysinibacillus composti</name>
    <dbReference type="NCBI Taxonomy" id="720633"/>
    <lineage>
        <taxon>Bacteria</taxon>
        <taxon>Bacillati</taxon>
        <taxon>Bacillota</taxon>
        <taxon>Bacilli</taxon>
        <taxon>Bacillales</taxon>
        <taxon>Bacillaceae</taxon>
        <taxon>Lysinibacillus</taxon>
    </lineage>
</organism>
<dbReference type="Pfam" id="PF00902">
    <property type="entry name" value="TatC"/>
    <property type="match status" value="1"/>
</dbReference>
<keyword evidence="5" id="KW-1003">Cell membrane</keyword>
<feature type="transmembrane region" description="Helical" evidence="5">
    <location>
        <begin position="153"/>
        <end position="175"/>
    </location>
</feature>
<dbReference type="GO" id="GO:0009977">
    <property type="term" value="F:proton motive force dependent protein transmembrane transporter activity"/>
    <property type="evidence" value="ECO:0007669"/>
    <property type="project" value="TreeGrafter"/>
</dbReference>
<keyword evidence="8" id="KW-1185">Reference proteome</keyword>
<dbReference type="PANTHER" id="PTHR30371">
    <property type="entry name" value="SEC-INDEPENDENT PROTEIN TRANSLOCASE PROTEIN TATC"/>
    <property type="match status" value="1"/>
</dbReference>
<keyword evidence="5" id="KW-0653">Protein transport</keyword>
<evidence type="ECO:0000256" key="1">
    <source>
        <dbReference type="ARBA" id="ARBA00004141"/>
    </source>
</evidence>
<evidence type="ECO:0000256" key="2">
    <source>
        <dbReference type="ARBA" id="ARBA00022692"/>
    </source>
</evidence>
<feature type="region of interest" description="Disordered" evidence="6">
    <location>
        <begin position="1"/>
        <end position="25"/>
    </location>
</feature>
<protein>
    <recommendedName>
        <fullName evidence="5">Sec-independent protein translocase protein TatC</fullName>
    </recommendedName>
</protein>
<keyword evidence="5" id="KW-0813">Transport</keyword>
<comment type="subcellular location">
    <subcellularLocation>
        <location evidence="5">Cell membrane</location>
        <topology evidence="5">Multi-pass membrane protein</topology>
    </subcellularLocation>
    <subcellularLocation>
        <location evidence="1">Membrane</location>
        <topology evidence="1">Multi-pass membrane protein</topology>
    </subcellularLocation>
</comment>
<dbReference type="NCBIfam" id="TIGR00945">
    <property type="entry name" value="tatC"/>
    <property type="match status" value="1"/>
</dbReference>
<evidence type="ECO:0000256" key="3">
    <source>
        <dbReference type="ARBA" id="ARBA00022989"/>
    </source>
</evidence>
<sequence>MDPYGYNNLSPLDKKKKQESVEEVETVKDSKETTDLIEQVKVEVEVEEKNESVWNLDGNKESWYDHIFELRKQLIKSVIVFLVLFIIVFSTINFWLPLITKGHKLVILGPLEVIKSYTSISATLSLGLSLPLICNFLWQFAKPGLYEREQKFIGLYSPIMLILFLFGLAFGYFVVNPMSYHFLIGLGEKNFDMLITATDYIHFLIMTTVPIGLLFELPVVALFLSSISILTSETMKNIRKWSYVIMGVLSALITPPDFISQLLILVPMVGLYELSIFIVRKAEEKRISNSPMTEEAH</sequence>
<dbReference type="EMBL" id="RRCT01000030">
    <property type="protein sequence ID" value="RQW71598.1"/>
    <property type="molecule type" value="Genomic_DNA"/>
</dbReference>
<gene>
    <name evidence="5 7" type="primary">tatC</name>
    <name evidence="7" type="ORF">EBB45_18630</name>
</gene>
<name>A0A3N9U4R0_9BACI</name>
<dbReference type="AlphaFoldDB" id="A0A3N9U4R0"/>
<comment type="similarity">
    <text evidence="5">Belongs to the TatC family.</text>
</comment>
<evidence type="ECO:0000256" key="4">
    <source>
        <dbReference type="ARBA" id="ARBA00023136"/>
    </source>
</evidence>
<dbReference type="GO" id="GO:0033281">
    <property type="term" value="C:TAT protein transport complex"/>
    <property type="evidence" value="ECO:0007669"/>
    <property type="project" value="UniProtKB-UniRule"/>
</dbReference>
<dbReference type="InterPro" id="IPR002033">
    <property type="entry name" value="TatC"/>
</dbReference>
<dbReference type="GO" id="GO:0065002">
    <property type="term" value="P:intracellular protein transmembrane transport"/>
    <property type="evidence" value="ECO:0007669"/>
    <property type="project" value="TreeGrafter"/>
</dbReference>
<feature type="transmembrane region" description="Helical" evidence="5">
    <location>
        <begin position="200"/>
        <end position="225"/>
    </location>
</feature>
<dbReference type="GO" id="GO:0043953">
    <property type="term" value="P:protein transport by the Tat complex"/>
    <property type="evidence" value="ECO:0007669"/>
    <property type="project" value="UniProtKB-UniRule"/>
</dbReference>
<keyword evidence="3 5" id="KW-1133">Transmembrane helix</keyword>
<feature type="transmembrane region" description="Helical" evidence="5">
    <location>
        <begin position="116"/>
        <end position="141"/>
    </location>
</feature>
<dbReference type="PANTHER" id="PTHR30371:SF4">
    <property type="entry name" value="SEC-INDEPENDENT PROTEIN TRANSLOCASE PROTEIN TATCD"/>
    <property type="match status" value="1"/>
</dbReference>
<keyword evidence="2 5" id="KW-0812">Transmembrane</keyword>
<dbReference type="RefSeq" id="WP_124766850.1">
    <property type="nucleotide sequence ID" value="NZ_JAFBDY010000032.1"/>
</dbReference>
<dbReference type="HAMAP" id="MF_00902">
    <property type="entry name" value="TatC"/>
    <property type="match status" value="1"/>
</dbReference>
<comment type="caution">
    <text evidence="7">The sequence shown here is derived from an EMBL/GenBank/DDBJ whole genome shotgun (WGS) entry which is preliminary data.</text>
</comment>
<feature type="transmembrane region" description="Helical" evidence="5">
    <location>
        <begin position="78"/>
        <end position="96"/>
    </location>
</feature>
<evidence type="ECO:0000313" key="7">
    <source>
        <dbReference type="EMBL" id="RQW71598.1"/>
    </source>
</evidence>
<comment type="function">
    <text evidence="5">Part of the twin-arginine translocation (Tat) system that transports large folded proteins containing a characteristic twin-arginine motif in their signal peptide across membranes.</text>
</comment>
<evidence type="ECO:0000256" key="5">
    <source>
        <dbReference type="HAMAP-Rule" id="MF_00902"/>
    </source>
</evidence>
<feature type="compositionally biased region" description="Basic and acidic residues" evidence="6">
    <location>
        <begin position="12"/>
        <end position="25"/>
    </location>
</feature>
<evidence type="ECO:0000256" key="6">
    <source>
        <dbReference type="SAM" id="MobiDB-lite"/>
    </source>
</evidence>